<dbReference type="GO" id="GO:0046872">
    <property type="term" value="F:metal ion binding"/>
    <property type="evidence" value="ECO:0007669"/>
    <property type="project" value="UniProtKB-KW"/>
</dbReference>
<dbReference type="Proteomes" id="UP000007517">
    <property type="component" value="Chromosome"/>
</dbReference>
<organism evidence="6 7">
    <name type="scientific">Blastococcus saxobsidens (strain DD2)</name>
    <dbReference type="NCBI Taxonomy" id="1146883"/>
    <lineage>
        <taxon>Bacteria</taxon>
        <taxon>Bacillati</taxon>
        <taxon>Actinomycetota</taxon>
        <taxon>Actinomycetes</taxon>
        <taxon>Geodermatophilales</taxon>
        <taxon>Geodermatophilaceae</taxon>
        <taxon>Blastococcus</taxon>
    </lineage>
</organism>
<dbReference type="InterPro" id="IPR009056">
    <property type="entry name" value="Cyt_c-like_dom"/>
</dbReference>
<dbReference type="GO" id="GO:0009055">
    <property type="term" value="F:electron transfer activity"/>
    <property type="evidence" value="ECO:0007669"/>
    <property type="project" value="InterPro"/>
</dbReference>
<dbReference type="Pfam" id="PF00034">
    <property type="entry name" value="Cytochrom_C"/>
    <property type="match status" value="1"/>
</dbReference>
<keyword evidence="1 4" id="KW-0349">Heme</keyword>
<reference evidence="6 7" key="1">
    <citation type="journal article" date="2012" name="J. Bacteriol.">
        <title>Genome Sequence of Blastococcus saxobsidens DD2, a Stone-Inhabiting Bacterium.</title>
        <authorList>
            <person name="Chouaia B."/>
            <person name="Crotti E."/>
            <person name="Brusetti L."/>
            <person name="Daffonchio D."/>
            <person name="Essoussi I."/>
            <person name="Nouioui I."/>
            <person name="Sbissi I."/>
            <person name="Ghodhbane-Gtari F."/>
            <person name="Gtari M."/>
            <person name="Vacherie B."/>
            <person name="Barbe V."/>
            <person name="Medigue C."/>
            <person name="Gury J."/>
            <person name="Pujic P."/>
            <person name="Normand P."/>
        </authorList>
    </citation>
    <scope>NUCLEOTIDE SEQUENCE [LARGE SCALE GENOMIC DNA]</scope>
    <source>
        <strain evidence="6 7">DD2</strain>
    </source>
</reference>
<sequence length="128" mass="13463">MTGRRGHRAWPAASLLAGVVVLSGCSSLTEDSGDLPGRPEVGRVLLREYGCIACHQVPGVPGPQGSVGPPLGGLADRRAIAGSLPNTFDDLARWIQDPQEVEPGTLMPDVGVTDEDVDDIVAYLYTLE</sequence>
<dbReference type="HOGENOM" id="CLU_122806_0_0_11"/>
<dbReference type="RefSeq" id="WP_014376827.1">
    <property type="nucleotide sequence ID" value="NC_016943.1"/>
</dbReference>
<dbReference type="STRING" id="1146883.BLASA_3076"/>
<dbReference type="GO" id="GO:0020037">
    <property type="term" value="F:heme binding"/>
    <property type="evidence" value="ECO:0007669"/>
    <property type="project" value="InterPro"/>
</dbReference>
<evidence type="ECO:0000313" key="6">
    <source>
        <dbReference type="EMBL" id="CCG03947.1"/>
    </source>
</evidence>
<evidence type="ECO:0000256" key="3">
    <source>
        <dbReference type="ARBA" id="ARBA00023004"/>
    </source>
</evidence>
<dbReference type="InterPro" id="IPR036909">
    <property type="entry name" value="Cyt_c-like_dom_sf"/>
</dbReference>
<dbReference type="KEGG" id="bsd:BLASA_3076"/>
<protein>
    <recommendedName>
        <fullName evidence="5">Cytochrome c domain-containing protein</fullName>
    </recommendedName>
</protein>
<proteinExistence type="predicted"/>
<keyword evidence="2 4" id="KW-0479">Metal-binding</keyword>
<evidence type="ECO:0000313" key="7">
    <source>
        <dbReference type="Proteomes" id="UP000007517"/>
    </source>
</evidence>
<keyword evidence="7" id="KW-1185">Reference proteome</keyword>
<dbReference type="SUPFAM" id="SSF46626">
    <property type="entry name" value="Cytochrome c"/>
    <property type="match status" value="1"/>
</dbReference>
<evidence type="ECO:0000259" key="5">
    <source>
        <dbReference type="PROSITE" id="PS51007"/>
    </source>
</evidence>
<evidence type="ECO:0000256" key="2">
    <source>
        <dbReference type="ARBA" id="ARBA00022723"/>
    </source>
</evidence>
<keyword evidence="3 4" id="KW-0408">Iron</keyword>
<dbReference type="EMBL" id="FO117623">
    <property type="protein sequence ID" value="CCG03947.1"/>
    <property type="molecule type" value="Genomic_DNA"/>
</dbReference>
<dbReference type="PROSITE" id="PS51257">
    <property type="entry name" value="PROKAR_LIPOPROTEIN"/>
    <property type="match status" value="1"/>
</dbReference>
<gene>
    <name evidence="6" type="ordered locus">BLASA_3076</name>
</gene>
<reference evidence="7" key="2">
    <citation type="submission" date="2012-02" db="EMBL/GenBank/DDBJ databases">
        <title>Complete genome sequence of Blastococcus saxobsidens strain DD2.</title>
        <authorList>
            <person name="Genoscope."/>
        </authorList>
    </citation>
    <scope>NUCLEOTIDE SEQUENCE [LARGE SCALE GENOMIC DNA]</scope>
    <source>
        <strain evidence="7">DD2</strain>
    </source>
</reference>
<evidence type="ECO:0000256" key="1">
    <source>
        <dbReference type="ARBA" id="ARBA00022617"/>
    </source>
</evidence>
<dbReference type="AlphaFoldDB" id="H6RNK0"/>
<accession>H6RNK0</accession>
<feature type="domain" description="Cytochrome c" evidence="5">
    <location>
        <begin position="37"/>
        <end position="128"/>
    </location>
</feature>
<dbReference type="Gene3D" id="1.10.760.10">
    <property type="entry name" value="Cytochrome c-like domain"/>
    <property type="match status" value="1"/>
</dbReference>
<dbReference type="eggNOG" id="COG3474">
    <property type="taxonomic scope" value="Bacteria"/>
</dbReference>
<evidence type="ECO:0000256" key="4">
    <source>
        <dbReference type="PROSITE-ProRule" id="PRU00433"/>
    </source>
</evidence>
<name>H6RNK0_BLASD</name>
<dbReference type="PROSITE" id="PS51007">
    <property type="entry name" value="CYTC"/>
    <property type="match status" value="1"/>
</dbReference>